<evidence type="ECO:0000256" key="4">
    <source>
        <dbReference type="ARBA" id="ARBA00022989"/>
    </source>
</evidence>
<feature type="region of interest" description="Disordered" evidence="8">
    <location>
        <begin position="949"/>
        <end position="992"/>
    </location>
</feature>
<evidence type="ECO:0000256" key="6">
    <source>
        <dbReference type="ARBA" id="ARBA00023136"/>
    </source>
</evidence>
<keyword evidence="3" id="KW-0677">Repeat</keyword>
<comment type="subcellular location">
    <subcellularLocation>
        <location evidence="1">Membrane</location>
        <topology evidence="1">Multi-pass membrane protein</topology>
    </subcellularLocation>
</comment>
<dbReference type="SUPFAM" id="SSF48403">
    <property type="entry name" value="Ankyrin repeat"/>
    <property type="match status" value="1"/>
</dbReference>
<feature type="repeat" description="ANK" evidence="7">
    <location>
        <begin position="178"/>
        <end position="211"/>
    </location>
</feature>
<dbReference type="EMBL" id="MU864470">
    <property type="protein sequence ID" value="KAK4184898.1"/>
    <property type="molecule type" value="Genomic_DNA"/>
</dbReference>
<evidence type="ECO:0000313" key="10">
    <source>
        <dbReference type="EMBL" id="KAK4184898.1"/>
    </source>
</evidence>
<protein>
    <recommendedName>
        <fullName evidence="12">Ankyrin repeat protein</fullName>
    </recommendedName>
</protein>
<comment type="caution">
    <text evidence="10">The sequence shown here is derived from an EMBL/GenBank/DDBJ whole genome shotgun (WGS) entry which is preliminary data.</text>
</comment>
<evidence type="ECO:0000256" key="1">
    <source>
        <dbReference type="ARBA" id="ARBA00004141"/>
    </source>
</evidence>
<accession>A0AAN7AF38</accession>
<keyword evidence="6 9" id="KW-0472">Membrane</keyword>
<dbReference type="Gene3D" id="1.25.40.20">
    <property type="entry name" value="Ankyrin repeat-containing domain"/>
    <property type="match status" value="3"/>
</dbReference>
<dbReference type="PROSITE" id="PS50088">
    <property type="entry name" value="ANK_REPEAT"/>
    <property type="match status" value="2"/>
</dbReference>
<reference evidence="10" key="2">
    <citation type="submission" date="2023-05" db="EMBL/GenBank/DDBJ databases">
        <authorList>
            <consortium name="Lawrence Berkeley National Laboratory"/>
            <person name="Steindorff A."/>
            <person name="Hensen N."/>
            <person name="Bonometti L."/>
            <person name="Westerberg I."/>
            <person name="Brannstrom I.O."/>
            <person name="Guillou S."/>
            <person name="Cros-Aarteil S."/>
            <person name="Calhoun S."/>
            <person name="Haridas S."/>
            <person name="Kuo A."/>
            <person name="Mondo S."/>
            <person name="Pangilinan J."/>
            <person name="Riley R."/>
            <person name="Labutti K."/>
            <person name="Andreopoulos B."/>
            <person name="Lipzen A."/>
            <person name="Chen C."/>
            <person name="Yanf M."/>
            <person name="Daum C."/>
            <person name="Ng V."/>
            <person name="Clum A."/>
            <person name="Ohm R."/>
            <person name="Martin F."/>
            <person name="Silar P."/>
            <person name="Natvig D."/>
            <person name="Lalanne C."/>
            <person name="Gautier V."/>
            <person name="Ament-Velasquez S.L."/>
            <person name="Kruys A."/>
            <person name="Hutchinson M.I."/>
            <person name="Powell A.J."/>
            <person name="Barry K."/>
            <person name="Miller A.N."/>
            <person name="Grigoriev I.V."/>
            <person name="Debuchy R."/>
            <person name="Gladieux P."/>
            <person name="Thoren M.H."/>
            <person name="Johannesson H."/>
        </authorList>
    </citation>
    <scope>NUCLEOTIDE SEQUENCE</scope>
    <source>
        <strain evidence="10">PSN309</strain>
    </source>
</reference>
<dbReference type="InterPro" id="IPR036770">
    <property type="entry name" value="Ankyrin_rpt-contain_sf"/>
</dbReference>
<keyword evidence="11" id="KW-1185">Reference proteome</keyword>
<evidence type="ECO:0000256" key="3">
    <source>
        <dbReference type="ARBA" id="ARBA00022737"/>
    </source>
</evidence>
<dbReference type="InterPro" id="IPR002110">
    <property type="entry name" value="Ankyrin_rpt"/>
</dbReference>
<dbReference type="AlphaFoldDB" id="A0AAN7AF38"/>
<keyword evidence="4 9" id="KW-1133">Transmembrane helix</keyword>
<dbReference type="GO" id="GO:0016020">
    <property type="term" value="C:membrane"/>
    <property type="evidence" value="ECO:0007669"/>
    <property type="project" value="UniProtKB-SubCell"/>
</dbReference>
<feature type="transmembrane region" description="Helical" evidence="9">
    <location>
        <begin position="863"/>
        <end position="886"/>
    </location>
</feature>
<dbReference type="PANTHER" id="PTHR24123:SF33">
    <property type="entry name" value="PROTEIN HOS4"/>
    <property type="match status" value="1"/>
</dbReference>
<gene>
    <name evidence="10" type="ORF">QBC35DRAFT_454818</name>
</gene>
<proteinExistence type="predicted"/>
<dbReference type="Pfam" id="PF00023">
    <property type="entry name" value="Ank"/>
    <property type="match status" value="1"/>
</dbReference>
<name>A0AAN7AF38_9PEZI</name>
<dbReference type="PROSITE" id="PS50297">
    <property type="entry name" value="ANK_REP_REGION"/>
    <property type="match status" value="2"/>
</dbReference>
<dbReference type="Proteomes" id="UP001302126">
    <property type="component" value="Unassembled WGS sequence"/>
</dbReference>
<dbReference type="SUPFAM" id="SSF144083">
    <property type="entry name" value="Magnesium transport protein CorA, transmembrane region"/>
    <property type="match status" value="1"/>
</dbReference>
<evidence type="ECO:0000256" key="5">
    <source>
        <dbReference type="ARBA" id="ARBA00023043"/>
    </source>
</evidence>
<evidence type="ECO:0008006" key="12">
    <source>
        <dbReference type="Google" id="ProtNLM"/>
    </source>
</evidence>
<dbReference type="GO" id="GO:0046873">
    <property type="term" value="F:metal ion transmembrane transporter activity"/>
    <property type="evidence" value="ECO:0007669"/>
    <property type="project" value="InterPro"/>
</dbReference>
<dbReference type="Pfam" id="PF01544">
    <property type="entry name" value="CorA"/>
    <property type="match status" value="1"/>
</dbReference>
<sequence>MSKSTESQSENDTTETPLIIAAQTSNVNQLTSLLSNPSTDKNLLSTEQLSSALLEAVTCSTLEQETLQCVRSLLDRGADPNVVGPLGSALDSGGKWRTRTLRAKEAFVRPYDLRARRHEDYVKLAKLLIDYGADLNAKDDRGETIVHLAAFQGDDDVLSTITDGSLGAKADLFATRKDGRTALHMAAASWYALDALELLLKCGLDPNKSDTSGLSPLCVAAMNESGPPTARLLSAGADPNHNAGEAHHEMTPLHFATAHGACDVVSLLLDHPDTNPSLRDTRGQTASLYSLDWKTYCHCHSDQDLACVFALARIKKSKLSTLAEDVCLRSDFASHEFGPEGSSLERYESIRSVHELLYSKYEFGQTREPDYSTIPKHNGGFEWIRLPANNMGWLQALIDRTWLERGCRNYKAYARLVHCLDQGNVWLPGEDTRRQLEPGYHALDKDPQPPHIESMSDSQESMGEQPQAHSKEAPQNDSSLLQKDSDTTGVAIRHPGTFYAIPPHARDERKAQYDHPEKVSFGQGVSTRQALNRDALKAYIHHTEPLHLKRTVREFFYSGFETGLTEKQLDELGIGAVEVGPVGHGLALIVDQLWLFIFDNDLIITCFPDLWEGSFGGRRTGSGNPPDLHLDIQEFLEEHIPKTISALALIIAAHCANAVDRYDYTGHSLRFSHYFDGHLMALAAQESTLFARFRITSHEARLWLDRYQNARKNRLPTMKLQKDQAILDDLLDTEQEMKMLTRLKDLQEEIGIIQTLIDKQLALLEDLKKKSLEATEEAPRGKAAFPAILPKSEAVIAELKRLHSEISHQMDWRKRDLDRMDGRAKTLQNNLTSLLDLEHMQSNMLEAKASRDQAVLAAQQGSIVLVFTVVTIIFLPLSFIATIFTINFEEWKATRDDTDETRLTFPVVFKYVFGIGVAVSVPLVIMALFVDTAKAGYLNVSLSMNRFSEPRRRKSLDEEDGKPEVHADDTAPSPPSVGVKVQTRITSKERHS</sequence>
<evidence type="ECO:0000256" key="8">
    <source>
        <dbReference type="SAM" id="MobiDB-lite"/>
    </source>
</evidence>
<dbReference type="Gene3D" id="1.20.58.340">
    <property type="entry name" value="Magnesium transport protein CorA, transmembrane region"/>
    <property type="match status" value="1"/>
</dbReference>
<feature type="transmembrane region" description="Helical" evidence="9">
    <location>
        <begin position="907"/>
        <end position="930"/>
    </location>
</feature>
<feature type="repeat" description="ANK" evidence="7">
    <location>
        <begin position="248"/>
        <end position="271"/>
    </location>
</feature>
<evidence type="ECO:0000256" key="7">
    <source>
        <dbReference type="PROSITE-ProRule" id="PRU00023"/>
    </source>
</evidence>
<feature type="compositionally biased region" description="Polar residues" evidence="8">
    <location>
        <begin position="455"/>
        <end position="468"/>
    </location>
</feature>
<dbReference type="PANTHER" id="PTHR24123">
    <property type="entry name" value="ANKYRIN REPEAT-CONTAINING"/>
    <property type="match status" value="1"/>
</dbReference>
<reference evidence="10" key="1">
    <citation type="journal article" date="2023" name="Mol. Phylogenet. Evol.">
        <title>Genome-scale phylogeny and comparative genomics of the fungal order Sordariales.</title>
        <authorList>
            <person name="Hensen N."/>
            <person name="Bonometti L."/>
            <person name="Westerberg I."/>
            <person name="Brannstrom I.O."/>
            <person name="Guillou S."/>
            <person name="Cros-Aarteil S."/>
            <person name="Calhoun S."/>
            <person name="Haridas S."/>
            <person name="Kuo A."/>
            <person name="Mondo S."/>
            <person name="Pangilinan J."/>
            <person name="Riley R."/>
            <person name="LaButti K."/>
            <person name="Andreopoulos B."/>
            <person name="Lipzen A."/>
            <person name="Chen C."/>
            <person name="Yan M."/>
            <person name="Daum C."/>
            <person name="Ng V."/>
            <person name="Clum A."/>
            <person name="Steindorff A."/>
            <person name="Ohm R.A."/>
            <person name="Martin F."/>
            <person name="Silar P."/>
            <person name="Natvig D.O."/>
            <person name="Lalanne C."/>
            <person name="Gautier V."/>
            <person name="Ament-Velasquez S.L."/>
            <person name="Kruys A."/>
            <person name="Hutchinson M.I."/>
            <person name="Powell A.J."/>
            <person name="Barry K."/>
            <person name="Miller A.N."/>
            <person name="Grigoriev I.V."/>
            <person name="Debuchy R."/>
            <person name="Gladieux P."/>
            <person name="Hiltunen Thoren M."/>
            <person name="Johannesson H."/>
        </authorList>
    </citation>
    <scope>NUCLEOTIDE SEQUENCE</scope>
    <source>
        <strain evidence="10">PSN309</strain>
    </source>
</reference>
<keyword evidence="5 7" id="KW-0040">ANK repeat</keyword>
<dbReference type="Pfam" id="PF12796">
    <property type="entry name" value="Ank_2"/>
    <property type="match status" value="1"/>
</dbReference>
<evidence type="ECO:0000313" key="11">
    <source>
        <dbReference type="Proteomes" id="UP001302126"/>
    </source>
</evidence>
<evidence type="ECO:0000256" key="9">
    <source>
        <dbReference type="SAM" id="Phobius"/>
    </source>
</evidence>
<dbReference type="InterPro" id="IPR051165">
    <property type="entry name" value="Multifunctional_ANK_Repeat"/>
</dbReference>
<evidence type="ECO:0000256" key="2">
    <source>
        <dbReference type="ARBA" id="ARBA00022692"/>
    </source>
</evidence>
<dbReference type="InterPro" id="IPR045863">
    <property type="entry name" value="CorA_TM1_TM2"/>
</dbReference>
<dbReference type="InterPro" id="IPR002523">
    <property type="entry name" value="MgTranspt_CorA/ZnTranspt_ZntB"/>
</dbReference>
<organism evidence="10 11">
    <name type="scientific">Podospora australis</name>
    <dbReference type="NCBI Taxonomy" id="1536484"/>
    <lineage>
        <taxon>Eukaryota</taxon>
        <taxon>Fungi</taxon>
        <taxon>Dikarya</taxon>
        <taxon>Ascomycota</taxon>
        <taxon>Pezizomycotina</taxon>
        <taxon>Sordariomycetes</taxon>
        <taxon>Sordariomycetidae</taxon>
        <taxon>Sordariales</taxon>
        <taxon>Podosporaceae</taxon>
        <taxon>Podospora</taxon>
    </lineage>
</organism>
<dbReference type="SMART" id="SM00248">
    <property type="entry name" value="ANK"/>
    <property type="match status" value="6"/>
</dbReference>
<keyword evidence="2 9" id="KW-0812">Transmembrane</keyword>
<feature type="region of interest" description="Disordered" evidence="8">
    <location>
        <begin position="440"/>
        <end position="482"/>
    </location>
</feature>